<keyword evidence="4 8" id="KW-1003">Cell membrane</keyword>
<keyword evidence="3 8" id="KW-0813">Transport</keyword>
<dbReference type="Gene3D" id="3.30.460.20">
    <property type="entry name" value="CorA soluble domain-like"/>
    <property type="match status" value="1"/>
</dbReference>
<evidence type="ECO:0000256" key="5">
    <source>
        <dbReference type="ARBA" id="ARBA00022692"/>
    </source>
</evidence>
<evidence type="ECO:0000313" key="10">
    <source>
        <dbReference type="Proteomes" id="UP001225316"/>
    </source>
</evidence>
<evidence type="ECO:0000256" key="8">
    <source>
        <dbReference type="RuleBase" id="RU362010"/>
    </source>
</evidence>
<comment type="subcellular location">
    <subcellularLocation>
        <location evidence="1">Cell membrane</location>
        <topology evidence="1">Multi-pass membrane protein</topology>
    </subcellularLocation>
    <subcellularLocation>
        <location evidence="8">Membrane</location>
        <topology evidence="8">Multi-pass membrane protein</topology>
    </subcellularLocation>
</comment>
<dbReference type="Pfam" id="PF01544">
    <property type="entry name" value="CorA"/>
    <property type="match status" value="1"/>
</dbReference>
<dbReference type="EMBL" id="JARXHW010000004">
    <property type="protein sequence ID" value="MDQ8206517.1"/>
    <property type="molecule type" value="Genomic_DNA"/>
</dbReference>
<feature type="transmembrane region" description="Helical" evidence="8">
    <location>
        <begin position="369"/>
        <end position="390"/>
    </location>
</feature>
<dbReference type="NCBIfam" id="TIGR00383">
    <property type="entry name" value="corA"/>
    <property type="match status" value="1"/>
</dbReference>
<accession>A0ABU1AQT1</accession>
<keyword evidence="5 8" id="KW-0812">Transmembrane</keyword>
<dbReference type="InterPro" id="IPR045861">
    <property type="entry name" value="CorA_cytoplasmic_dom"/>
</dbReference>
<dbReference type="PANTHER" id="PTHR46494">
    <property type="entry name" value="CORA FAMILY METAL ION TRANSPORTER (EUROFUNG)"/>
    <property type="match status" value="1"/>
</dbReference>
<dbReference type="InterPro" id="IPR004488">
    <property type="entry name" value="Mg/Co-transport_prot_CorA"/>
</dbReference>
<keyword evidence="7 8" id="KW-0472">Membrane</keyword>
<protein>
    <recommendedName>
        <fullName evidence="8">Magnesium transport protein CorA</fullName>
    </recommendedName>
</protein>
<evidence type="ECO:0000256" key="3">
    <source>
        <dbReference type="ARBA" id="ARBA00022448"/>
    </source>
</evidence>
<evidence type="ECO:0000256" key="2">
    <source>
        <dbReference type="ARBA" id="ARBA00009765"/>
    </source>
</evidence>
<organism evidence="9 10">
    <name type="scientific">Thalassobacterium maritimum</name>
    <dbReference type="NCBI Taxonomy" id="3041265"/>
    <lineage>
        <taxon>Bacteria</taxon>
        <taxon>Pseudomonadati</taxon>
        <taxon>Verrucomicrobiota</taxon>
        <taxon>Opitutia</taxon>
        <taxon>Puniceicoccales</taxon>
        <taxon>Coraliomargaritaceae</taxon>
        <taxon>Thalassobacterium</taxon>
    </lineage>
</organism>
<dbReference type="Proteomes" id="UP001225316">
    <property type="component" value="Unassembled WGS sequence"/>
</dbReference>
<keyword evidence="8" id="KW-0406">Ion transport</keyword>
<keyword evidence="10" id="KW-1185">Reference proteome</keyword>
<dbReference type="CDD" id="cd12828">
    <property type="entry name" value="TmCorA-like_1"/>
    <property type="match status" value="1"/>
</dbReference>
<evidence type="ECO:0000256" key="1">
    <source>
        <dbReference type="ARBA" id="ARBA00004651"/>
    </source>
</evidence>
<comment type="function">
    <text evidence="8">Mediates influx of magnesium ions.</text>
</comment>
<evidence type="ECO:0000313" key="9">
    <source>
        <dbReference type="EMBL" id="MDQ8206517.1"/>
    </source>
</evidence>
<keyword evidence="6 8" id="KW-1133">Transmembrane helix</keyword>
<dbReference type="SUPFAM" id="SSF144083">
    <property type="entry name" value="Magnesium transport protein CorA, transmembrane region"/>
    <property type="match status" value="1"/>
</dbReference>
<comment type="caution">
    <text evidence="9">The sequence shown here is derived from an EMBL/GenBank/DDBJ whole genome shotgun (WGS) entry which is preliminary data.</text>
</comment>
<dbReference type="SUPFAM" id="SSF143865">
    <property type="entry name" value="CorA soluble domain-like"/>
    <property type="match status" value="1"/>
</dbReference>
<reference evidence="9 10" key="1">
    <citation type="submission" date="2023-04" db="EMBL/GenBank/DDBJ databases">
        <title>A novel bacteria isolated from coastal sediment.</title>
        <authorList>
            <person name="Liu X.-J."/>
            <person name="Du Z.-J."/>
        </authorList>
    </citation>
    <scope>NUCLEOTIDE SEQUENCE [LARGE SCALE GENOMIC DNA]</scope>
    <source>
        <strain evidence="9 10">SDUM461003</strain>
    </source>
</reference>
<proteinExistence type="inferred from homology"/>
<dbReference type="Gene3D" id="1.20.58.340">
    <property type="entry name" value="Magnesium transport protein CorA, transmembrane region"/>
    <property type="match status" value="2"/>
</dbReference>
<dbReference type="InterPro" id="IPR002523">
    <property type="entry name" value="MgTranspt_CorA/ZnTranspt_ZntB"/>
</dbReference>
<keyword evidence="8" id="KW-0460">Magnesium</keyword>
<dbReference type="PANTHER" id="PTHR46494:SF1">
    <property type="entry name" value="CORA FAMILY METAL ION TRANSPORTER (EUROFUNG)"/>
    <property type="match status" value="1"/>
</dbReference>
<dbReference type="RefSeq" id="WP_308948606.1">
    <property type="nucleotide sequence ID" value="NZ_JARXHW010000004.1"/>
</dbReference>
<evidence type="ECO:0000256" key="7">
    <source>
        <dbReference type="ARBA" id="ARBA00023136"/>
    </source>
</evidence>
<sequence length="398" mass="45400">MKQPIESAKDVAHATSGAIAKTASFITSSILDLGKGVFSPIGQPHSSAPRAEPGTAPGIEQYLHQEDSSLKVGITVIDYGPDGHNTTTFDDIHEALALPEQQNPHVRWINIDGLRPSVVNAVCQHYDVHTLSAEDVIHTYQRSKMEVFDDHMIIIARQLQLANDKLKNEQISFFLFQKTLITFQEVPGDVFGPVRKRLEKSTGRFRTYQADYLFYALLDSIIDHLFPILEAYGNAMEEMEIEILEDPNALSQQKLFSMKRDLSLQRRVLWPIRELVDNLYRDESELIHPELKTYYRDVQDHTMQVIDLLETYRETASGLTDLYQTSVGNKMNEIMKVLTIMASFFIPITFFAGVYGMNFEHIPELGWKYAYPVFWGGCLTMSLGLAIFFWRKGWIGPK</sequence>
<evidence type="ECO:0000256" key="6">
    <source>
        <dbReference type="ARBA" id="ARBA00022989"/>
    </source>
</evidence>
<dbReference type="InterPro" id="IPR045863">
    <property type="entry name" value="CorA_TM1_TM2"/>
</dbReference>
<feature type="transmembrane region" description="Helical" evidence="8">
    <location>
        <begin position="337"/>
        <end position="357"/>
    </location>
</feature>
<comment type="similarity">
    <text evidence="2 8">Belongs to the CorA metal ion transporter (MIT) (TC 1.A.35) family.</text>
</comment>
<evidence type="ECO:0000256" key="4">
    <source>
        <dbReference type="ARBA" id="ARBA00022475"/>
    </source>
</evidence>
<name>A0ABU1AQT1_9BACT</name>
<gene>
    <name evidence="8 9" type="primary">corA</name>
    <name evidence="9" type="ORF">QEH52_03290</name>
</gene>